<keyword evidence="2" id="KW-1185">Reference proteome</keyword>
<evidence type="ECO:0000313" key="2">
    <source>
        <dbReference type="Proteomes" id="UP000499080"/>
    </source>
</evidence>
<sequence>DKKESFSRVLPGVKPMNSDLGDFGDKTNLQENSGIVVLSLQGAGNIKNLLEITTYVTSLPVGKGIKASSPTENESVGVWSAVKLVN</sequence>
<dbReference type="AlphaFoldDB" id="A0A4Y2IER7"/>
<name>A0A4Y2IER7_ARAVE</name>
<accession>A0A4Y2IER7</accession>
<reference evidence="1 2" key="1">
    <citation type="journal article" date="2019" name="Sci. Rep.">
        <title>Orb-weaving spider Araneus ventricosus genome elucidates the spidroin gene catalogue.</title>
        <authorList>
            <person name="Kono N."/>
            <person name="Nakamura H."/>
            <person name="Ohtoshi R."/>
            <person name="Moran D.A.P."/>
            <person name="Shinohara A."/>
            <person name="Yoshida Y."/>
            <person name="Fujiwara M."/>
            <person name="Mori M."/>
            <person name="Tomita M."/>
            <person name="Arakawa K."/>
        </authorList>
    </citation>
    <scope>NUCLEOTIDE SEQUENCE [LARGE SCALE GENOMIC DNA]</scope>
</reference>
<dbReference type="EMBL" id="BGPR01002602">
    <property type="protein sequence ID" value="GBM76144.1"/>
    <property type="molecule type" value="Genomic_DNA"/>
</dbReference>
<comment type="caution">
    <text evidence="1">The sequence shown here is derived from an EMBL/GenBank/DDBJ whole genome shotgun (WGS) entry which is preliminary data.</text>
</comment>
<protein>
    <submittedName>
        <fullName evidence="1">Uncharacterized protein</fullName>
    </submittedName>
</protein>
<evidence type="ECO:0000313" key="1">
    <source>
        <dbReference type="EMBL" id="GBM76144.1"/>
    </source>
</evidence>
<gene>
    <name evidence="1" type="ORF">AVEN_142425_1</name>
</gene>
<organism evidence="1 2">
    <name type="scientific">Araneus ventricosus</name>
    <name type="common">Orbweaver spider</name>
    <name type="synonym">Epeira ventricosa</name>
    <dbReference type="NCBI Taxonomy" id="182803"/>
    <lineage>
        <taxon>Eukaryota</taxon>
        <taxon>Metazoa</taxon>
        <taxon>Ecdysozoa</taxon>
        <taxon>Arthropoda</taxon>
        <taxon>Chelicerata</taxon>
        <taxon>Arachnida</taxon>
        <taxon>Araneae</taxon>
        <taxon>Araneomorphae</taxon>
        <taxon>Entelegynae</taxon>
        <taxon>Araneoidea</taxon>
        <taxon>Araneidae</taxon>
        <taxon>Araneus</taxon>
    </lineage>
</organism>
<dbReference type="Proteomes" id="UP000499080">
    <property type="component" value="Unassembled WGS sequence"/>
</dbReference>
<feature type="non-terminal residue" evidence="1">
    <location>
        <position position="1"/>
    </location>
</feature>
<proteinExistence type="predicted"/>